<keyword evidence="3" id="KW-0805">Transcription regulation</keyword>
<evidence type="ECO:0000313" key="7">
    <source>
        <dbReference type="EMBL" id="MDH0126964.1"/>
    </source>
</evidence>
<comment type="caution">
    <text evidence="7">The sequence shown here is derived from an EMBL/GenBank/DDBJ whole genome shotgun (WGS) entry which is preliminary data.</text>
</comment>
<evidence type="ECO:0000256" key="5">
    <source>
        <dbReference type="ARBA" id="ARBA00023163"/>
    </source>
</evidence>
<evidence type="ECO:0000256" key="1">
    <source>
        <dbReference type="ARBA" id="ARBA00009437"/>
    </source>
</evidence>
<dbReference type="InterPro" id="IPR050389">
    <property type="entry name" value="LysR-type_TF"/>
</dbReference>
<keyword evidence="5" id="KW-0804">Transcription</keyword>
<dbReference type="Gene3D" id="3.40.190.10">
    <property type="entry name" value="Periplasmic binding protein-like II"/>
    <property type="match status" value="2"/>
</dbReference>
<dbReference type="InterPro" id="IPR000847">
    <property type="entry name" value="LysR_HTH_N"/>
</dbReference>
<name>A0AA42H4G0_9HYPH</name>
<evidence type="ECO:0000256" key="3">
    <source>
        <dbReference type="ARBA" id="ARBA00023015"/>
    </source>
</evidence>
<dbReference type="GO" id="GO:0003700">
    <property type="term" value="F:DNA-binding transcription factor activity"/>
    <property type="evidence" value="ECO:0007669"/>
    <property type="project" value="InterPro"/>
</dbReference>
<reference evidence="7" key="1">
    <citation type="submission" date="2022-09" db="EMBL/GenBank/DDBJ databases">
        <title>Intensive care unit water sources are persistently colonized with multi-drug resistant bacteria and are the site of extensive horizontal gene transfer of antibiotic resistance genes.</title>
        <authorList>
            <person name="Diorio-Toth L."/>
        </authorList>
    </citation>
    <scope>NUCLEOTIDE SEQUENCE</scope>
    <source>
        <strain evidence="7">GD04153</strain>
    </source>
</reference>
<sequence length="294" mass="32130">MILPDLNLLIALDVLLTEGSVAAAAKKLNLSAPAMSRTLGRIRVLLGDPVLVRSGRGLTPTLRVEALRERLRLLAEDAQAIIHTERDLDLARLETTFTIHANDGFVETFGVSLIARVTKAAPRVRLRFTQKAEGDDMALRAGRADLEIGVTSQPLPELRVQGLFEDRFIGAVREGHPLLEGMITAERFAAFGHVSASRRGREHGPIDDALAAEGLRRRVAAIVPGFSAALAFARGSDLVASVPERETRLGRHGLATFPLPVRTTTVTVSQFWHPRLDADPAHQWLRSCVKETCR</sequence>
<dbReference type="PROSITE" id="PS50931">
    <property type="entry name" value="HTH_LYSR"/>
    <property type="match status" value="1"/>
</dbReference>
<proteinExistence type="inferred from homology"/>
<keyword evidence="4" id="KW-0238">DNA-binding</keyword>
<dbReference type="PANTHER" id="PTHR30118:SF15">
    <property type="entry name" value="TRANSCRIPTIONAL REGULATORY PROTEIN"/>
    <property type="match status" value="1"/>
</dbReference>
<dbReference type="Pfam" id="PF00126">
    <property type="entry name" value="HTH_1"/>
    <property type="match status" value="1"/>
</dbReference>
<dbReference type="InterPro" id="IPR005119">
    <property type="entry name" value="LysR_subst-bd"/>
</dbReference>
<dbReference type="SUPFAM" id="SSF53850">
    <property type="entry name" value="Periplasmic binding protein-like II"/>
    <property type="match status" value="1"/>
</dbReference>
<protein>
    <submittedName>
        <fullName evidence="7">LysR family transcriptional regulator</fullName>
    </submittedName>
</protein>
<accession>A0AA42H4G0</accession>
<dbReference type="Gene3D" id="1.10.10.10">
    <property type="entry name" value="Winged helix-like DNA-binding domain superfamily/Winged helix DNA-binding domain"/>
    <property type="match status" value="1"/>
</dbReference>
<dbReference type="PANTHER" id="PTHR30118">
    <property type="entry name" value="HTH-TYPE TRANSCRIPTIONAL REGULATOR LEUO-RELATED"/>
    <property type="match status" value="1"/>
</dbReference>
<dbReference type="EMBL" id="JAODYY010000020">
    <property type="protein sequence ID" value="MDH0126964.1"/>
    <property type="molecule type" value="Genomic_DNA"/>
</dbReference>
<keyword evidence="2" id="KW-0536">Nodulation</keyword>
<evidence type="ECO:0000256" key="4">
    <source>
        <dbReference type="ARBA" id="ARBA00023125"/>
    </source>
</evidence>
<evidence type="ECO:0000313" key="8">
    <source>
        <dbReference type="Proteomes" id="UP001158087"/>
    </source>
</evidence>
<dbReference type="Proteomes" id="UP001158087">
    <property type="component" value="Unassembled WGS sequence"/>
</dbReference>
<dbReference type="InterPro" id="IPR036390">
    <property type="entry name" value="WH_DNA-bd_sf"/>
</dbReference>
<evidence type="ECO:0000256" key="2">
    <source>
        <dbReference type="ARBA" id="ARBA00022458"/>
    </source>
</evidence>
<dbReference type="Pfam" id="PF03466">
    <property type="entry name" value="LysR_substrate"/>
    <property type="match status" value="1"/>
</dbReference>
<feature type="domain" description="HTH lysR-type" evidence="6">
    <location>
        <begin position="4"/>
        <end position="61"/>
    </location>
</feature>
<dbReference type="AlphaFoldDB" id="A0AA42H4G0"/>
<dbReference type="SUPFAM" id="SSF46785">
    <property type="entry name" value="Winged helix' DNA-binding domain"/>
    <property type="match status" value="1"/>
</dbReference>
<gene>
    <name evidence="7" type="ORF">N7376_23625</name>
</gene>
<organism evidence="7 8">
    <name type="scientific">Brucella intermedia GD04153</name>
    <dbReference type="NCBI Taxonomy" id="2975438"/>
    <lineage>
        <taxon>Bacteria</taxon>
        <taxon>Pseudomonadati</taxon>
        <taxon>Pseudomonadota</taxon>
        <taxon>Alphaproteobacteria</taxon>
        <taxon>Hyphomicrobiales</taxon>
        <taxon>Brucellaceae</taxon>
        <taxon>Brucella/Ochrobactrum group</taxon>
        <taxon>Brucella</taxon>
    </lineage>
</organism>
<dbReference type="GO" id="GO:0003677">
    <property type="term" value="F:DNA binding"/>
    <property type="evidence" value="ECO:0007669"/>
    <property type="project" value="UniProtKB-KW"/>
</dbReference>
<evidence type="ECO:0000259" key="6">
    <source>
        <dbReference type="PROSITE" id="PS50931"/>
    </source>
</evidence>
<dbReference type="CDD" id="cd08460">
    <property type="entry name" value="PBP2_DntR_like_1"/>
    <property type="match status" value="1"/>
</dbReference>
<comment type="similarity">
    <text evidence="1">Belongs to the LysR transcriptional regulatory family.</text>
</comment>
<dbReference type="InterPro" id="IPR036388">
    <property type="entry name" value="WH-like_DNA-bd_sf"/>
</dbReference>